<dbReference type="EnsemblMetazoa" id="PPAI002965-RA">
    <property type="protein sequence ID" value="PPAI002965-PA"/>
    <property type="gene ID" value="PPAI002965"/>
</dbReference>
<dbReference type="EMBL" id="AJVK01025749">
    <property type="status" value="NOT_ANNOTATED_CDS"/>
    <property type="molecule type" value="Genomic_DNA"/>
</dbReference>
<keyword evidence="3" id="KW-0539">Nucleus</keyword>
<organism evidence="5 6">
    <name type="scientific">Phlebotomus papatasi</name>
    <name type="common">Sandfly</name>
    <dbReference type="NCBI Taxonomy" id="29031"/>
    <lineage>
        <taxon>Eukaryota</taxon>
        <taxon>Metazoa</taxon>
        <taxon>Ecdysozoa</taxon>
        <taxon>Arthropoda</taxon>
        <taxon>Hexapoda</taxon>
        <taxon>Insecta</taxon>
        <taxon>Pterygota</taxon>
        <taxon>Neoptera</taxon>
        <taxon>Endopterygota</taxon>
        <taxon>Diptera</taxon>
        <taxon>Nematocera</taxon>
        <taxon>Psychodoidea</taxon>
        <taxon>Psychodidae</taxon>
        <taxon>Phlebotomus</taxon>
        <taxon>Phlebotomus</taxon>
    </lineage>
</organism>
<evidence type="ECO:0000256" key="1">
    <source>
        <dbReference type="ARBA" id="ARBA00004123"/>
    </source>
</evidence>
<dbReference type="InterPro" id="IPR006600">
    <property type="entry name" value="HTH_CenpB_DNA-bd_dom"/>
</dbReference>
<dbReference type="Pfam" id="PF03184">
    <property type="entry name" value="DDE_1"/>
    <property type="match status" value="1"/>
</dbReference>
<protein>
    <submittedName>
        <fullName evidence="5">Uncharacterized protein</fullName>
    </submittedName>
</protein>
<reference evidence="5" key="1">
    <citation type="submission" date="2022-08" db="UniProtKB">
        <authorList>
            <consortium name="EnsemblMetazoa"/>
        </authorList>
    </citation>
    <scope>IDENTIFICATION</scope>
    <source>
        <strain evidence="5">Israel</strain>
    </source>
</reference>
<dbReference type="SUPFAM" id="SSF46689">
    <property type="entry name" value="Homeodomain-like"/>
    <property type="match status" value="1"/>
</dbReference>
<evidence type="ECO:0000313" key="6">
    <source>
        <dbReference type="Proteomes" id="UP000092462"/>
    </source>
</evidence>
<dbReference type="Gene3D" id="3.30.420.10">
    <property type="entry name" value="Ribonuclease H-like superfamily/Ribonuclease H"/>
    <property type="match status" value="1"/>
</dbReference>
<accession>A0A1B0D656</accession>
<dbReference type="InterPro" id="IPR004875">
    <property type="entry name" value="DDE_SF_endonuclease_dom"/>
</dbReference>
<dbReference type="InterPro" id="IPR009057">
    <property type="entry name" value="Homeodomain-like_sf"/>
</dbReference>
<evidence type="ECO:0000256" key="4">
    <source>
        <dbReference type="SAM" id="MobiDB-lite"/>
    </source>
</evidence>
<dbReference type="PROSITE" id="PS51253">
    <property type="entry name" value="HTH_CENPB"/>
    <property type="match status" value="1"/>
</dbReference>
<name>A0A1B0D656_PHLPP</name>
<feature type="compositionally biased region" description="Polar residues" evidence="4">
    <location>
        <begin position="31"/>
        <end position="53"/>
    </location>
</feature>
<keyword evidence="6" id="KW-1185">Reference proteome</keyword>
<dbReference type="Proteomes" id="UP000092462">
    <property type="component" value="Unassembled WGS sequence"/>
</dbReference>
<dbReference type="Pfam" id="PF05225">
    <property type="entry name" value="HTH_psq"/>
    <property type="match status" value="1"/>
</dbReference>
<dbReference type="VEuPathDB" id="VectorBase:PPAI002965"/>
<dbReference type="GO" id="GO:0005634">
    <property type="term" value="C:nucleus"/>
    <property type="evidence" value="ECO:0007669"/>
    <property type="project" value="UniProtKB-SubCell"/>
</dbReference>
<evidence type="ECO:0000256" key="3">
    <source>
        <dbReference type="ARBA" id="ARBA00023242"/>
    </source>
</evidence>
<dbReference type="PROSITE" id="PS00028">
    <property type="entry name" value="ZINC_FINGER_C2H2_1"/>
    <property type="match status" value="1"/>
</dbReference>
<dbReference type="InterPro" id="IPR036397">
    <property type="entry name" value="RNaseH_sf"/>
</dbReference>
<feature type="region of interest" description="Disordered" evidence="4">
    <location>
        <begin position="29"/>
        <end position="59"/>
    </location>
</feature>
<dbReference type="GO" id="GO:0003677">
    <property type="term" value="F:DNA binding"/>
    <property type="evidence" value="ECO:0007669"/>
    <property type="project" value="UniProtKB-KW"/>
</dbReference>
<dbReference type="AlphaFoldDB" id="A0A1B0D656"/>
<dbReference type="InterPro" id="IPR007889">
    <property type="entry name" value="HTH_Psq"/>
</dbReference>
<dbReference type="VEuPathDB" id="VectorBase:PPAPM1_011440"/>
<dbReference type="SMART" id="SM00355">
    <property type="entry name" value="ZnF_C2H2"/>
    <property type="match status" value="1"/>
</dbReference>
<dbReference type="PANTHER" id="PTHR19303:SF74">
    <property type="entry name" value="POGO TRANSPOSABLE ELEMENT WITH KRAB DOMAIN"/>
    <property type="match status" value="1"/>
</dbReference>
<dbReference type="Gene3D" id="1.10.10.60">
    <property type="entry name" value="Homeodomain-like"/>
    <property type="match status" value="1"/>
</dbReference>
<dbReference type="PROSITE" id="PS50157">
    <property type="entry name" value="ZINC_FINGER_C2H2_2"/>
    <property type="match status" value="1"/>
</dbReference>
<comment type="subcellular location">
    <subcellularLocation>
        <location evidence="1">Nucleus</location>
    </subcellularLocation>
</comment>
<dbReference type="InterPro" id="IPR013087">
    <property type="entry name" value="Znf_C2H2_type"/>
</dbReference>
<dbReference type="InterPro" id="IPR050863">
    <property type="entry name" value="CenT-Element_Derived"/>
</dbReference>
<sequence>MEYICPFCDQSFARKVMLSSHLKRSHIKKWTPSSEKFQEPSNEVQEKPQSPRSEQVEQPKKPIKIVNFIQKTMKPRKPLKRLVYSRKKIVDAFDAVKGGMPILRAAREYGIPRSTLQYKVSGKGNLNTLGRGGYYSALGDEIEHKLVNWIMQCANFGFPVSKKAIYSGVGTLMKETNVQVKYFKDNRPSSRWIYSFLRRHPEVRQKKTEYGNKASGKITEPKIRAWFSQIENQLGENVYVLKESQRVFNMDETEFNLSLQGEVVFAPVNHHAFNESEQSDKETQTTLFAVNAAGDFAPPLTVFKYERMPQQAATCAPTADWSISKTDSGWITSESFFDYISNVFLPWVKKQNIKLPIIVFLDGHKSRLSLSLSKFCDEEGIILVAIYPNSKHILQPLNVAVFKPMKDNWKRIKKTWKDECGHEMNKFDVPAALHMIISDQSTRGNIISGFRACGISPYNAEAIDYKKVIKNRKEEEEELLSTEIDPKVNDAVLFLRMLEDRIDVSTLKQFKMTRIKNTQWKGETELKSFFEFWNDSVSQAENRRLMPSPVLSSESESD</sequence>
<evidence type="ECO:0000256" key="2">
    <source>
        <dbReference type="ARBA" id="ARBA00023125"/>
    </source>
</evidence>
<dbReference type="PANTHER" id="PTHR19303">
    <property type="entry name" value="TRANSPOSON"/>
    <property type="match status" value="1"/>
</dbReference>
<evidence type="ECO:0000313" key="5">
    <source>
        <dbReference type="EnsemblMetazoa" id="PPAI002965-PA"/>
    </source>
</evidence>
<proteinExistence type="predicted"/>
<keyword evidence="2" id="KW-0238">DNA-binding</keyword>